<protein>
    <recommendedName>
        <fullName evidence="1">non-specific serine/threonine protein kinase</fullName>
        <ecNumber evidence="1">2.7.11.1</ecNumber>
    </recommendedName>
</protein>
<dbReference type="PROSITE" id="PS00107">
    <property type="entry name" value="PROTEIN_KINASE_ATP"/>
    <property type="match status" value="1"/>
</dbReference>
<feature type="transmembrane region" description="Helical" evidence="8">
    <location>
        <begin position="359"/>
        <end position="379"/>
    </location>
</feature>
<dbReference type="FunFam" id="1.10.510.10:FF:000021">
    <property type="entry name" value="Serine/threonine protein kinase"/>
    <property type="match status" value="1"/>
</dbReference>
<dbReference type="InterPro" id="IPR016187">
    <property type="entry name" value="CTDL_fold"/>
</dbReference>
<dbReference type="InterPro" id="IPR017441">
    <property type="entry name" value="Protein_kinase_ATP_BS"/>
</dbReference>
<dbReference type="EMBL" id="CP155447">
    <property type="protein sequence ID" value="XBH05494.1"/>
    <property type="molecule type" value="Genomic_DNA"/>
</dbReference>
<dbReference type="GO" id="GO:0005524">
    <property type="term" value="F:ATP binding"/>
    <property type="evidence" value="ECO:0007669"/>
    <property type="project" value="UniProtKB-UniRule"/>
</dbReference>
<feature type="domain" description="Protein kinase" evidence="9">
    <location>
        <begin position="72"/>
        <end position="334"/>
    </location>
</feature>
<dbReference type="GO" id="GO:0004674">
    <property type="term" value="F:protein serine/threonine kinase activity"/>
    <property type="evidence" value="ECO:0007669"/>
    <property type="project" value="UniProtKB-KW"/>
</dbReference>
<dbReference type="CDD" id="cd14014">
    <property type="entry name" value="STKc_PknB_like"/>
    <property type="match status" value="1"/>
</dbReference>
<reference evidence="10" key="1">
    <citation type="submission" date="2024-05" db="EMBL/GenBank/DDBJ databases">
        <title>Planctomycetes of the genus Singulisphaera possess chitinolytic capabilities.</title>
        <authorList>
            <person name="Ivanova A."/>
        </authorList>
    </citation>
    <scope>NUCLEOTIDE SEQUENCE</scope>
    <source>
        <strain evidence="10">Ch08T</strain>
    </source>
</reference>
<keyword evidence="5 10" id="KW-0418">Kinase</keyword>
<sequence>MDDARTTDWLVAWDEARRQGETLSAAELCPDNLERQERLRNRIQELERIYKVLRVSDESSSPAQGSKTIADLDLLEELGRGGMAVVFKARQTELKRIVAVKMILAGPYSRPEQVARFHAEAEVVARLEHPHIVTIHKLGEHEGRPVLVLEYMPGGTLAERYAGAPQPPTEAAKLVEALARAMHHAHGRGIVHRDLKPSNILLTADGVPKVADFGLAKILDDDAGTTWTGDILGTPSYMAPEQAEGKSRSIGPATDVYALGAILYEALTGRPPFQGTTKQETLELVRTQEPVSPRRLQPKISRDLETICLTCLRKEPIRRYRSAEDLAEDLQRSLDGFPIRARRIGLGERIVRWVRRHPTLMAVVAAGLTVLLVLAIAGVRAEGQARRRETASRVRTLVHTLGTIETARVSDHLLALAPYSEPAIPLLQTIMAKAPLGSRERLHAALALLPTDPSQASYLADRLLVATPDELSIIRATLTKEGQLPLARLWSVLGNNREDNGPRLRAACALALHGEADDPRWVTVGPDLARVLAMEDPLTVGQWADLLRPVGSHLLPTLTDLLADDRHGAAERRVLAALYATLARDVPGGFDSLEGRLIEPSQAAIRSEDDRLDAARTRAVVAASLLLMGREDRVWPLLRHTPDPTVRSALIEALSAAGVDPVRLVARFRVERDVSIRRALLLALGEYDPAWTIIPNREALIDTLLAEYRNEPDAGLHSALHWLLDRWGQTKRVRRIDLEMELLPPGDRQWLVNSQGQVFSIVTAPAGSVPTGATGRQAGEHRFALATKEITPYQFHRFSKWIRNSRQPTPRSLAADAILWENPFAKLGPAGREDGPALGILWHEAAAYCNWLSHREGIPEDQWCYVTNSGAGEGLPPLRPAPDLLKRAGYRLPTVAEWTLACSAGASTPSAFGHDQVLLARYGWWFGNAEGHAWPVGELKPNDLGLFDLYGNAWEHCDNPGGQPQRVVCGGSFLVPSIAINLIDTNAYPLMDRGTSVGFRPARTLTPNARATTP</sequence>
<dbReference type="SUPFAM" id="SSF48371">
    <property type="entry name" value="ARM repeat"/>
    <property type="match status" value="1"/>
</dbReference>
<dbReference type="PROSITE" id="PS00108">
    <property type="entry name" value="PROTEIN_KINASE_ST"/>
    <property type="match status" value="1"/>
</dbReference>
<dbReference type="Gene3D" id="3.30.200.20">
    <property type="entry name" value="Phosphorylase Kinase, domain 1"/>
    <property type="match status" value="1"/>
</dbReference>
<evidence type="ECO:0000256" key="3">
    <source>
        <dbReference type="ARBA" id="ARBA00022679"/>
    </source>
</evidence>
<dbReference type="SUPFAM" id="SSF56112">
    <property type="entry name" value="Protein kinase-like (PK-like)"/>
    <property type="match status" value="1"/>
</dbReference>
<dbReference type="SUPFAM" id="SSF56436">
    <property type="entry name" value="C-type lectin-like"/>
    <property type="match status" value="1"/>
</dbReference>
<dbReference type="Pfam" id="PF00069">
    <property type="entry name" value="Pkinase"/>
    <property type="match status" value="1"/>
</dbReference>
<keyword evidence="2" id="KW-0723">Serine/threonine-protein kinase</keyword>
<keyword evidence="8" id="KW-0472">Membrane</keyword>
<evidence type="ECO:0000259" key="9">
    <source>
        <dbReference type="PROSITE" id="PS50011"/>
    </source>
</evidence>
<organism evidence="10">
    <name type="scientific">Singulisphaera sp. Ch08</name>
    <dbReference type="NCBI Taxonomy" id="3120278"/>
    <lineage>
        <taxon>Bacteria</taxon>
        <taxon>Pseudomonadati</taxon>
        <taxon>Planctomycetota</taxon>
        <taxon>Planctomycetia</taxon>
        <taxon>Isosphaerales</taxon>
        <taxon>Isosphaeraceae</taxon>
        <taxon>Singulisphaera</taxon>
    </lineage>
</organism>
<dbReference type="InterPro" id="IPR042095">
    <property type="entry name" value="SUMF_sf"/>
</dbReference>
<proteinExistence type="predicted"/>
<dbReference type="EC" id="2.7.11.1" evidence="1"/>
<dbReference type="InterPro" id="IPR000719">
    <property type="entry name" value="Prot_kinase_dom"/>
</dbReference>
<keyword evidence="3 10" id="KW-0808">Transferase</keyword>
<dbReference type="AlphaFoldDB" id="A0AAU7CJB6"/>
<evidence type="ECO:0000313" key="10">
    <source>
        <dbReference type="EMBL" id="XBH05494.1"/>
    </source>
</evidence>
<dbReference type="InterPro" id="IPR011009">
    <property type="entry name" value="Kinase-like_dom_sf"/>
</dbReference>
<dbReference type="InterPro" id="IPR008271">
    <property type="entry name" value="Ser/Thr_kinase_AS"/>
</dbReference>
<keyword evidence="8" id="KW-0812">Transmembrane</keyword>
<evidence type="ECO:0000256" key="7">
    <source>
        <dbReference type="PROSITE-ProRule" id="PRU10141"/>
    </source>
</evidence>
<dbReference type="SMART" id="SM00220">
    <property type="entry name" value="S_TKc"/>
    <property type="match status" value="1"/>
</dbReference>
<keyword evidence="8" id="KW-1133">Transmembrane helix</keyword>
<evidence type="ECO:0000256" key="5">
    <source>
        <dbReference type="ARBA" id="ARBA00022777"/>
    </source>
</evidence>
<dbReference type="PROSITE" id="PS50011">
    <property type="entry name" value="PROTEIN_KINASE_DOM"/>
    <property type="match status" value="1"/>
</dbReference>
<keyword evidence="6 7" id="KW-0067">ATP-binding</keyword>
<dbReference type="Gene3D" id="1.10.510.10">
    <property type="entry name" value="Transferase(Phosphotransferase) domain 1"/>
    <property type="match status" value="1"/>
</dbReference>
<evidence type="ECO:0000256" key="8">
    <source>
        <dbReference type="SAM" id="Phobius"/>
    </source>
</evidence>
<evidence type="ECO:0000256" key="6">
    <source>
        <dbReference type="ARBA" id="ARBA00022840"/>
    </source>
</evidence>
<name>A0AAU7CJB6_9BACT</name>
<dbReference type="InterPro" id="IPR016024">
    <property type="entry name" value="ARM-type_fold"/>
</dbReference>
<feature type="binding site" evidence="7">
    <location>
        <position position="101"/>
    </location>
    <ligand>
        <name>ATP</name>
        <dbReference type="ChEBI" id="CHEBI:30616"/>
    </ligand>
</feature>
<dbReference type="Pfam" id="PF03781">
    <property type="entry name" value="FGE-sulfatase"/>
    <property type="match status" value="1"/>
</dbReference>
<evidence type="ECO:0000256" key="2">
    <source>
        <dbReference type="ARBA" id="ARBA00022527"/>
    </source>
</evidence>
<dbReference type="PANTHER" id="PTHR43289">
    <property type="entry name" value="MITOGEN-ACTIVATED PROTEIN KINASE KINASE KINASE 20-RELATED"/>
    <property type="match status" value="1"/>
</dbReference>
<keyword evidence="4 7" id="KW-0547">Nucleotide-binding</keyword>
<gene>
    <name evidence="10" type="ORF">V5E97_05605</name>
</gene>
<accession>A0AAU7CJB6</accession>
<dbReference type="RefSeq" id="WP_406698316.1">
    <property type="nucleotide sequence ID" value="NZ_CP155447.1"/>
</dbReference>
<evidence type="ECO:0000256" key="4">
    <source>
        <dbReference type="ARBA" id="ARBA00022741"/>
    </source>
</evidence>
<dbReference type="PANTHER" id="PTHR43289:SF6">
    <property type="entry name" value="SERINE_THREONINE-PROTEIN KINASE NEKL-3"/>
    <property type="match status" value="1"/>
</dbReference>
<dbReference type="Gene3D" id="3.90.1580.10">
    <property type="entry name" value="paralog of FGE (formylglycine-generating enzyme)"/>
    <property type="match status" value="1"/>
</dbReference>
<evidence type="ECO:0000256" key="1">
    <source>
        <dbReference type="ARBA" id="ARBA00012513"/>
    </source>
</evidence>
<dbReference type="InterPro" id="IPR005532">
    <property type="entry name" value="SUMF_dom"/>
</dbReference>